<evidence type="ECO:0000256" key="1">
    <source>
        <dbReference type="ARBA" id="ARBA00000642"/>
    </source>
</evidence>
<dbReference type="Pfam" id="PF00162">
    <property type="entry name" value="PGK"/>
    <property type="match status" value="1"/>
</dbReference>
<name>A0ABS2IMF3_9ACTN</name>
<dbReference type="EMBL" id="JAFEUC010000002">
    <property type="protein sequence ID" value="MBM7075537.1"/>
    <property type="molecule type" value="Genomic_DNA"/>
</dbReference>
<evidence type="ECO:0000313" key="10">
    <source>
        <dbReference type="EMBL" id="MBM7075537.1"/>
    </source>
</evidence>
<evidence type="ECO:0000313" key="11">
    <source>
        <dbReference type="Proteomes" id="UP001518872"/>
    </source>
</evidence>
<organism evidence="10 11">
    <name type="scientific">Micromonospora humida</name>
    <dbReference type="NCBI Taxonomy" id="2809018"/>
    <lineage>
        <taxon>Bacteria</taxon>
        <taxon>Bacillati</taxon>
        <taxon>Actinomycetota</taxon>
        <taxon>Actinomycetes</taxon>
        <taxon>Micromonosporales</taxon>
        <taxon>Micromonosporaceae</taxon>
        <taxon>Micromonospora</taxon>
    </lineage>
</organism>
<evidence type="ECO:0000256" key="3">
    <source>
        <dbReference type="ARBA" id="ARBA00013061"/>
    </source>
</evidence>
<dbReference type="PANTHER" id="PTHR11406">
    <property type="entry name" value="PHOSPHOGLYCERATE KINASE"/>
    <property type="match status" value="1"/>
</dbReference>
<keyword evidence="11" id="KW-1185">Reference proteome</keyword>
<gene>
    <name evidence="10" type="primary">pgk</name>
    <name evidence="10" type="ORF">JQX11_04095</name>
</gene>
<evidence type="ECO:0000256" key="8">
    <source>
        <dbReference type="ARBA" id="ARBA00022840"/>
    </source>
</evidence>
<dbReference type="InterPro" id="IPR036043">
    <property type="entry name" value="Phosphoglycerate_kinase_sf"/>
</dbReference>
<sequence>MPDHETTPAAWWDTFVPPVGSLQTLDGLGSQVRGRRVLIAADIDVARRQTSSESHFKIERLARTVRRLVNNDATVLILGTQGSNSVRVLEPGNTQGLEWHRQAMERVLPGTGVARFDAMDDALSADLEPGTVTLLPNLAEVSREDTAFATNYAPPGDAEAEMVRQQACERALLPTLLRDRFDVFVLDDFRSAVWMLPSNVGLAAGKPCAVGLGLQEDLESLVRLVEHSRALREAGKLGRICYVGSSRPQDVATACILLANGLFDRALLGPMPSLMVYRELGFALGAGPAADLESLLQTHRPIEVAAGRDISDLINRHLSDLALPTDYLVANRTGYGKSRRVTPEGLEALADDDRIMSIGPETLKKFAAETKRARLVFHFGMMSARHRPYVSYTEEVIRTNLTSSAPSYMAGDHILEIADDLGLSSALRGRTTGAQTGSSVLCGVPMPGLAPFRIPGDAMTTPAS</sequence>
<keyword evidence="6" id="KW-0547">Nucleotide-binding</keyword>
<comment type="pathway">
    <text evidence="2">Carbohydrate degradation; glycolysis; pyruvate from D-glyceraldehyde 3-phosphate: step 2/5.</text>
</comment>
<dbReference type="Proteomes" id="UP001518872">
    <property type="component" value="Unassembled WGS sequence"/>
</dbReference>
<evidence type="ECO:0000256" key="2">
    <source>
        <dbReference type="ARBA" id="ARBA00004838"/>
    </source>
</evidence>
<comment type="caution">
    <text evidence="10">The sequence shown here is derived from an EMBL/GenBank/DDBJ whole genome shotgun (WGS) entry which is preliminary data.</text>
</comment>
<accession>A0ABS2IMF3</accession>
<dbReference type="GO" id="GO:0016301">
    <property type="term" value="F:kinase activity"/>
    <property type="evidence" value="ECO:0007669"/>
    <property type="project" value="UniProtKB-KW"/>
</dbReference>
<dbReference type="PANTHER" id="PTHR11406:SF23">
    <property type="entry name" value="PHOSPHOGLYCERATE KINASE 1, CHLOROPLASTIC-RELATED"/>
    <property type="match status" value="1"/>
</dbReference>
<keyword evidence="5" id="KW-0808">Transferase</keyword>
<dbReference type="InterPro" id="IPR015824">
    <property type="entry name" value="Phosphoglycerate_kinase_N"/>
</dbReference>
<keyword evidence="8" id="KW-0067">ATP-binding</keyword>
<dbReference type="Gene3D" id="3.40.50.1260">
    <property type="entry name" value="Phosphoglycerate kinase, N-terminal domain"/>
    <property type="match status" value="2"/>
</dbReference>
<dbReference type="EC" id="2.7.2.3" evidence="3"/>
<evidence type="ECO:0000256" key="7">
    <source>
        <dbReference type="ARBA" id="ARBA00022777"/>
    </source>
</evidence>
<keyword evidence="9" id="KW-0324">Glycolysis</keyword>
<evidence type="ECO:0000256" key="9">
    <source>
        <dbReference type="ARBA" id="ARBA00023152"/>
    </source>
</evidence>
<evidence type="ECO:0000256" key="5">
    <source>
        <dbReference type="ARBA" id="ARBA00022679"/>
    </source>
</evidence>
<keyword evidence="7 10" id="KW-0418">Kinase</keyword>
<dbReference type="RefSeq" id="WP_204923662.1">
    <property type="nucleotide sequence ID" value="NZ_JAFEUC010000002.1"/>
</dbReference>
<reference evidence="10 11" key="1">
    <citation type="submission" date="2021-02" db="EMBL/GenBank/DDBJ databases">
        <authorList>
            <person name="Ra J.-S."/>
        </authorList>
    </citation>
    <scope>NUCLEOTIDE SEQUENCE [LARGE SCALE GENOMIC DNA]</scope>
    <source>
        <strain evidence="10 11">MMS20-R1-14</strain>
    </source>
</reference>
<dbReference type="InterPro" id="IPR001576">
    <property type="entry name" value="Phosphoglycerate_kinase"/>
</dbReference>
<protein>
    <recommendedName>
        <fullName evidence="4">Phosphoglycerate kinase</fullName>
        <ecNumber evidence="3">2.7.2.3</ecNumber>
    </recommendedName>
</protein>
<evidence type="ECO:0000256" key="4">
    <source>
        <dbReference type="ARBA" id="ARBA00016471"/>
    </source>
</evidence>
<comment type="catalytic activity">
    <reaction evidence="1">
        <text>(2R)-3-phosphoglycerate + ATP = (2R)-3-phospho-glyceroyl phosphate + ADP</text>
        <dbReference type="Rhea" id="RHEA:14801"/>
        <dbReference type="ChEBI" id="CHEBI:30616"/>
        <dbReference type="ChEBI" id="CHEBI:57604"/>
        <dbReference type="ChEBI" id="CHEBI:58272"/>
        <dbReference type="ChEBI" id="CHEBI:456216"/>
        <dbReference type="EC" id="2.7.2.3"/>
    </reaction>
</comment>
<dbReference type="SUPFAM" id="SSF53748">
    <property type="entry name" value="Phosphoglycerate kinase"/>
    <property type="match status" value="1"/>
</dbReference>
<evidence type="ECO:0000256" key="6">
    <source>
        <dbReference type="ARBA" id="ARBA00022741"/>
    </source>
</evidence>
<proteinExistence type="predicted"/>